<reference evidence="2" key="2">
    <citation type="submission" date="2020-09" db="EMBL/GenBank/DDBJ databases">
        <authorList>
            <person name="Sun Q."/>
            <person name="Kim S."/>
        </authorList>
    </citation>
    <scope>NUCLEOTIDE SEQUENCE</scope>
    <source>
        <strain evidence="2">KCTC 42590</strain>
    </source>
</reference>
<name>A0A919ALE7_9PROT</name>
<reference evidence="2" key="1">
    <citation type="journal article" date="2014" name="Int. J. Syst. Evol. Microbiol.">
        <title>Complete genome sequence of Corynebacterium casei LMG S-19264T (=DSM 44701T), isolated from a smear-ripened cheese.</title>
        <authorList>
            <consortium name="US DOE Joint Genome Institute (JGI-PGF)"/>
            <person name="Walter F."/>
            <person name="Albersmeier A."/>
            <person name="Kalinowski J."/>
            <person name="Ruckert C."/>
        </authorList>
    </citation>
    <scope>NUCLEOTIDE SEQUENCE</scope>
    <source>
        <strain evidence="2">KCTC 42590</strain>
    </source>
</reference>
<sequence>MGKISYGRDEEVVQRMRPEPMTEAEAKAQDTIDDVEFEIFKHKMHMIGLEGKETTMKLGASTAMRFGDVAFGIFTAQGDLAVCATGIYHHAVLGQIPLKYIVKHLVEEPSVGVKDGDSFFYNDPYYAGVHNADMGLSVPVFHEGRLICFIGAAVHTGEAGGSEPGGTVTAAKSKYDEGMLIPPIKVGENYQLKEDLLNMFAAMNRDPRTMILDIKARLAATRIAQRRVLEVVEEKGADFVIGGLRKILAMTGQAARKKISRLNDGVYRQPRFLDTLGEDSGLVKIDLTVIKKDDQITLNLENSSPMLMDRPCNSYFQGIIGLAMVYFCGWLFHDLPPNNGLLEAIDWKFPDGSFINAKGDVATSIAPLVQITFTHGMFQSGARMTYATMPERSVASWFSGFSIPTFGGLNQFGEPVADITPEINATGCGARMDMDGVDAAGAFFATMADCSDVETTEADKPFLYGFRNYYNGSYGHGKRRGGAGLGYSLITHDTDYLLMGSHGGGSKFPTTQGLFGGYGLPSLFVRKVAHSNFKELLGESNVDLPTSLEHVYDGTSPETGSVSHGNISAVVEPSADGDVVYSYAGGGAGLGDALERDPEDIMRDLATDMVSEWAATNIYCIVYDKETMRLDVAATETARAAKRKERIASAKPYDAFVKEWEKQSPPQDVLRYYGEFPHPGTKALVA</sequence>
<dbReference type="PANTHER" id="PTHR11365:SF23">
    <property type="entry name" value="HYPOTHETICAL 5-OXOPROLINASE (EUROFUNG)-RELATED"/>
    <property type="match status" value="1"/>
</dbReference>
<keyword evidence="3" id="KW-1185">Reference proteome</keyword>
<evidence type="ECO:0000259" key="1">
    <source>
        <dbReference type="Pfam" id="PF02538"/>
    </source>
</evidence>
<evidence type="ECO:0000313" key="3">
    <source>
        <dbReference type="Proteomes" id="UP000630923"/>
    </source>
</evidence>
<dbReference type="EMBL" id="BNCI01000001">
    <property type="protein sequence ID" value="GHF14022.1"/>
    <property type="molecule type" value="Genomic_DNA"/>
</dbReference>
<accession>A0A919ALE7</accession>
<comment type="caution">
    <text evidence="2">The sequence shown here is derived from an EMBL/GenBank/DDBJ whole genome shotgun (WGS) entry which is preliminary data.</text>
</comment>
<dbReference type="GO" id="GO:0006749">
    <property type="term" value="P:glutathione metabolic process"/>
    <property type="evidence" value="ECO:0007669"/>
    <property type="project" value="TreeGrafter"/>
</dbReference>
<protein>
    <submittedName>
        <fullName evidence="2">5-oxoprolinase</fullName>
    </submittedName>
</protein>
<feature type="domain" description="Hydantoinase B/oxoprolinase" evidence="1">
    <location>
        <begin position="33"/>
        <end position="592"/>
    </location>
</feature>
<dbReference type="GO" id="GO:0017168">
    <property type="term" value="F:5-oxoprolinase (ATP-hydrolyzing) activity"/>
    <property type="evidence" value="ECO:0007669"/>
    <property type="project" value="TreeGrafter"/>
</dbReference>
<dbReference type="GO" id="GO:0005829">
    <property type="term" value="C:cytosol"/>
    <property type="evidence" value="ECO:0007669"/>
    <property type="project" value="TreeGrafter"/>
</dbReference>
<dbReference type="PANTHER" id="PTHR11365">
    <property type="entry name" value="5-OXOPROLINASE RELATED"/>
    <property type="match status" value="1"/>
</dbReference>
<organism evidence="2 3">
    <name type="scientific">Kordiimonas sediminis</name>
    <dbReference type="NCBI Taxonomy" id="1735581"/>
    <lineage>
        <taxon>Bacteria</taxon>
        <taxon>Pseudomonadati</taxon>
        <taxon>Pseudomonadota</taxon>
        <taxon>Alphaproteobacteria</taxon>
        <taxon>Kordiimonadales</taxon>
        <taxon>Kordiimonadaceae</taxon>
        <taxon>Kordiimonas</taxon>
    </lineage>
</organism>
<dbReference type="InterPro" id="IPR045079">
    <property type="entry name" value="Oxoprolinase-like"/>
</dbReference>
<proteinExistence type="predicted"/>
<dbReference type="RefSeq" id="WP_191249987.1">
    <property type="nucleotide sequence ID" value="NZ_BNCI01000001.1"/>
</dbReference>
<dbReference type="Pfam" id="PF02538">
    <property type="entry name" value="Hydantoinase_B"/>
    <property type="match status" value="1"/>
</dbReference>
<gene>
    <name evidence="2" type="ORF">GCM10017044_05140</name>
</gene>
<dbReference type="AlphaFoldDB" id="A0A919ALE7"/>
<dbReference type="InterPro" id="IPR003692">
    <property type="entry name" value="Hydantoinase_B"/>
</dbReference>
<dbReference type="Proteomes" id="UP000630923">
    <property type="component" value="Unassembled WGS sequence"/>
</dbReference>
<evidence type="ECO:0000313" key="2">
    <source>
        <dbReference type="EMBL" id="GHF14022.1"/>
    </source>
</evidence>